<evidence type="ECO:0000256" key="2">
    <source>
        <dbReference type="SAM" id="Phobius"/>
    </source>
</evidence>
<feature type="transmembrane region" description="Helical" evidence="2">
    <location>
        <begin position="12"/>
        <end position="38"/>
    </location>
</feature>
<keyword evidence="2" id="KW-0472">Membrane</keyword>
<feature type="transmembrane region" description="Helical" evidence="2">
    <location>
        <begin position="50"/>
        <end position="71"/>
    </location>
</feature>
<protein>
    <submittedName>
        <fullName evidence="3">Uncharacterized protein</fullName>
    </submittedName>
</protein>
<evidence type="ECO:0000313" key="3">
    <source>
        <dbReference type="EMBL" id="UUI66487.1"/>
    </source>
</evidence>
<evidence type="ECO:0000256" key="1">
    <source>
        <dbReference type="SAM" id="MobiDB-lite"/>
    </source>
</evidence>
<evidence type="ECO:0000313" key="4">
    <source>
        <dbReference type="Proteomes" id="UP001317322"/>
    </source>
</evidence>
<dbReference type="EMBL" id="CP101989">
    <property type="protein sequence ID" value="UUI66487.1"/>
    <property type="molecule type" value="Genomic_DNA"/>
</dbReference>
<accession>A0ABY5KBI5</accession>
<proteinExistence type="predicted"/>
<dbReference type="RefSeq" id="WP_227564331.1">
    <property type="nucleotide sequence ID" value="NZ_CP101989.1"/>
</dbReference>
<sequence length="198" mass="20299">MTAVSRHVRGVADLLGSAAALYLTAPLLLGIAVVPAALRSYQLYSGDLDVLLELVVELLRVVLVVAMVVVGRRWRGVAGHPWRQVRADVAHAYRVGWFGILVRLGVVTGAALAVGAGVEAVVTESSVRTVLSALGLDGAPARRVAVSVTFAVKNVVVIPVYLAALLIASGAVPAPPGAAAEDRQGADRGADGPSSRGS</sequence>
<organism evidence="3 4">
    <name type="scientific">Cellulomonas wangsupingiae</name>
    <dbReference type="NCBI Taxonomy" id="2968085"/>
    <lineage>
        <taxon>Bacteria</taxon>
        <taxon>Bacillati</taxon>
        <taxon>Actinomycetota</taxon>
        <taxon>Actinomycetes</taxon>
        <taxon>Micrococcales</taxon>
        <taxon>Cellulomonadaceae</taxon>
        <taxon>Cellulomonas</taxon>
    </lineage>
</organism>
<feature type="transmembrane region" description="Helical" evidence="2">
    <location>
        <begin position="92"/>
        <end position="118"/>
    </location>
</feature>
<feature type="region of interest" description="Disordered" evidence="1">
    <location>
        <begin position="175"/>
        <end position="198"/>
    </location>
</feature>
<gene>
    <name evidence="3" type="ORF">NP075_07215</name>
</gene>
<keyword evidence="2" id="KW-1133">Transmembrane helix</keyword>
<keyword evidence="2" id="KW-0812">Transmembrane</keyword>
<name>A0ABY5KBI5_9CELL</name>
<keyword evidence="4" id="KW-1185">Reference proteome</keyword>
<reference evidence="3 4" key="1">
    <citation type="submission" date="2022-07" db="EMBL/GenBank/DDBJ databases">
        <title>Novel species in genus cellulomonas.</title>
        <authorList>
            <person name="Ye L."/>
        </authorList>
    </citation>
    <scope>NUCLEOTIDE SEQUENCE [LARGE SCALE GENOMIC DNA]</scope>
    <source>
        <strain evidence="4">zg-Y908</strain>
    </source>
</reference>
<dbReference type="Proteomes" id="UP001317322">
    <property type="component" value="Chromosome"/>
</dbReference>
<feature type="compositionally biased region" description="Basic and acidic residues" evidence="1">
    <location>
        <begin position="180"/>
        <end position="190"/>
    </location>
</feature>